<dbReference type="AlphaFoldDB" id="A0ABD1KNN7"/>
<organism evidence="2 3">
    <name type="scientific">Coilia grayii</name>
    <name type="common">Gray's grenadier anchovy</name>
    <dbReference type="NCBI Taxonomy" id="363190"/>
    <lineage>
        <taxon>Eukaryota</taxon>
        <taxon>Metazoa</taxon>
        <taxon>Chordata</taxon>
        <taxon>Craniata</taxon>
        <taxon>Vertebrata</taxon>
        <taxon>Euteleostomi</taxon>
        <taxon>Actinopterygii</taxon>
        <taxon>Neopterygii</taxon>
        <taxon>Teleostei</taxon>
        <taxon>Clupei</taxon>
        <taxon>Clupeiformes</taxon>
        <taxon>Clupeoidei</taxon>
        <taxon>Engraulidae</taxon>
        <taxon>Coilinae</taxon>
        <taxon>Coilia</taxon>
    </lineage>
</organism>
<reference evidence="2 3" key="1">
    <citation type="submission" date="2024-09" db="EMBL/GenBank/DDBJ databases">
        <title>A chromosome-level genome assembly of Gray's grenadier anchovy, Coilia grayii.</title>
        <authorList>
            <person name="Fu Z."/>
        </authorList>
    </citation>
    <scope>NUCLEOTIDE SEQUENCE [LARGE SCALE GENOMIC DNA]</scope>
    <source>
        <strain evidence="2">G4</strain>
        <tissue evidence="2">Muscle</tissue>
    </source>
</reference>
<comment type="caution">
    <text evidence="2">The sequence shown here is derived from an EMBL/GenBank/DDBJ whole genome shotgun (WGS) entry which is preliminary data.</text>
</comment>
<dbReference type="EMBL" id="JBHFQA010000003">
    <property type="protein sequence ID" value="KAL2100576.1"/>
    <property type="molecule type" value="Genomic_DNA"/>
</dbReference>
<name>A0ABD1KNN7_9TELE</name>
<evidence type="ECO:0000313" key="2">
    <source>
        <dbReference type="EMBL" id="KAL2100576.1"/>
    </source>
</evidence>
<keyword evidence="3" id="KW-1185">Reference proteome</keyword>
<keyword evidence="1" id="KW-0175">Coiled coil</keyword>
<dbReference type="PANTHER" id="PTHR31504:SF1">
    <property type="entry name" value="ZW10 INTERACTOR"/>
    <property type="match status" value="1"/>
</dbReference>
<evidence type="ECO:0000256" key="1">
    <source>
        <dbReference type="SAM" id="Coils"/>
    </source>
</evidence>
<dbReference type="InterPro" id="IPR029092">
    <property type="entry name" value="Zwint-1"/>
</dbReference>
<dbReference type="Proteomes" id="UP001591681">
    <property type="component" value="Unassembled WGS sequence"/>
</dbReference>
<gene>
    <name evidence="2" type="ORF">ACEWY4_002337</name>
</gene>
<accession>A0ABD1KNN7</accession>
<protein>
    <submittedName>
        <fullName evidence="2">Uncharacterized protein</fullName>
    </submittedName>
</protein>
<feature type="coiled-coil region" evidence="1">
    <location>
        <begin position="85"/>
        <end position="136"/>
    </location>
</feature>
<proteinExistence type="predicted"/>
<feature type="coiled-coil region" evidence="1">
    <location>
        <begin position="163"/>
        <end position="190"/>
    </location>
</feature>
<evidence type="ECO:0000313" key="3">
    <source>
        <dbReference type="Proteomes" id="UP001591681"/>
    </source>
</evidence>
<sequence>MATDAVPSLLERSDPSKLFCEVPDPQETGEAEMMGSYLMACRQKQKLMCQQLCMLDSLMEFLGGLNSKTDFLNDQCPKASEGEAREKWKALKREYEGDLAEVEQLIGSLLQRSEQLQDRRDTLETLVRLLQQKKEECQAVARIRKKRNQMAMTQVSLRRDDSLQASQHALRSCERQLTQLRQQSDALQSVLDQRTRLRDQLWSCVQVWQGLGQYRVQRVSASEICVELRPQGRQLEPLQLRVTSKPPRHCHLQVLQGNAGMLEETINWPMEQLSAALLAVMQSYISQGPMLAEIQALRSSFAIDWRPAQRLLVFLKTASVVCHLVVEEGYPSQGTATLQAVRKDGRDLNIATLQPPSQQPSLTEWLEFLSCCPGV</sequence>
<dbReference type="PANTHER" id="PTHR31504">
    <property type="entry name" value="ZW10 INTERACTOR ZWINT"/>
    <property type="match status" value="1"/>
</dbReference>